<dbReference type="GO" id="GO:0016787">
    <property type="term" value="F:hydrolase activity"/>
    <property type="evidence" value="ECO:0007669"/>
    <property type="project" value="InterPro"/>
</dbReference>
<dbReference type="InterPro" id="IPR050493">
    <property type="entry name" value="FAD-dep_Monooxygenase_BioMet"/>
</dbReference>
<dbReference type="Pfam" id="PF01494">
    <property type="entry name" value="FAD_binding_3"/>
    <property type="match status" value="1"/>
</dbReference>
<dbReference type="RefSeq" id="WP_007575116.1">
    <property type="nucleotide sequence ID" value="NZ_AGUD01000200.1"/>
</dbReference>
<evidence type="ECO:0000256" key="2">
    <source>
        <dbReference type="ARBA" id="ARBA00022630"/>
    </source>
</evidence>
<evidence type="ECO:0000256" key="5">
    <source>
        <dbReference type="ARBA" id="ARBA00023033"/>
    </source>
</evidence>
<dbReference type="SUPFAM" id="SSF53474">
    <property type="entry name" value="alpha/beta-Hydrolases"/>
    <property type="match status" value="1"/>
</dbReference>
<evidence type="ECO:0000313" key="9">
    <source>
        <dbReference type="Proteomes" id="UP000005143"/>
    </source>
</evidence>
<comment type="cofactor">
    <cofactor evidence="1">
        <name>FAD</name>
        <dbReference type="ChEBI" id="CHEBI:57692"/>
    </cofactor>
</comment>
<organism evidence="8 9">
    <name type="scientific">Patulibacter medicamentivorans</name>
    <dbReference type="NCBI Taxonomy" id="1097667"/>
    <lineage>
        <taxon>Bacteria</taxon>
        <taxon>Bacillati</taxon>
        <taxon>Actinomycetota</taxon>
        <taxon>Thermoleophilia</taxon>
        <taxon>Solirubrobacterales</taxon>
        <taxon>Patulibacteraceae</taxon>
        <taxon>Patulibacter</taxon>
    </lineage>
</organism>
<dbReference type="Gene3D" id="3.40.50.1820">
    <property type="entry name" value="alpha/beta hydrolase"/>
    <property type="match status" value="1"/>
</dbReference>
<dbReference type="InterPro" id="IPR002938">
    <property type="entry name" value="FAD-bd"/>
</dbReference>
<evidence type="ECO:0000259" key="6">
    <source>
        <dbReference type="Pfam" id="PF01494"/>
    </source>
</evidence>
<keyword evidence="2" id="KW-0285">Flavoprotein</keyword>
<keyword evidence="9" id="KW-1185">Reference proteome</keyword>
<name>H0E671_9ACTN</name>
<dbReference type="EMBL" id="AGUD01000200">
    <property type="protein sequence ID" value="EHN10840.1"/>
    <property type="molecule type" value="Genomic_DNA"/>
</dbReference>
<dbReference type="PANTHER" id="PTHR13789">
    <property type="entry name" value="MONOOXYGENASE"/>
    <property type="match status" value="1"/>
</dbReference>
<keyword evidence="4 8" id="KW-0560">Oxidoreductase</keyword>
<comment type="caution">
    <text evidence="8">The sequence shown here is derived from an EMBL/GenBank/DDBJ whole genome shotgun (WGS) entry which is preliminary data.</text>
</comment>
<dbReference type="EC" id="1.14.13.1" evidence="8"/>
<dbReference type="GO" id="GO:0018658">
    <property type="term" value="F:salicylate 1-monooxygenase activity"/>
    <property type="evidence" value="ECO:0007669"/>
    <property type="project" value="UniProtKB-EC"/>
</dbReference>
<dbReference type="InterPro" id="IPR029058">
    <property type="entry name" value="AB_hydrolase_fold"/>
</dbReference>
<gene>
    <name evidence="8" type="ORF">PAI11_23210</name>
</gene>
<accession>H0E671</accession>
<evidence type="ECO:0000313" key="8">
    <source>
        <dbReference type="EMBL" id="EHN10840.1"/>
    </source>
</evidence>
<evidence type="ECO:0000256" key="4">
    <source>
        <dbReference type="ARBA" id="ARBA00023002"/>
    </source>
</evidence>
<dbReference type="PANTHER" id="PTHR13789:SF318">
    <property type="entry name" value="GERANYLGERANYL DIPHOSPHATE REDUCTASE"/>
    <property type="match status" value="1"/>
</dbReference>
<feature type="domain" description="Alpha/beta hydrolase fold-3" evidence="7">
    <location>
        <begin position="464"/>
        <end position="662"/>
    </location>
</feature>
<dbReference type="SUPFAM" id="SSF54373">
    <property type="entry name" value="FAD-linked reductases, C-terminal domain"/>
    <property type="match status" value="1"/>
</dbReference>
<protein>
    <submittedName>
        <fullName evidence="8">Salicylate hydroxylase</fullName>
        <ecNumber evidence="8">1.14.13.1</ecNumber>
    </submittedName>
</protein>
<sequence length="711" mass="75073">MRVVIAGGGISGLALAVGLQRRGAEVRLLEQADAFGEIGAGIWLTANAVKALGHLGVDITRRSVPTQSLVYSDYASDEPLYANRLAGAAQRYGAQAYFVHRADLLSALVEAVDDAGVRVASRVVGVEQTATEAAAVLADGSRIAGDALVGADGLRSTVRPALFGAAEPDFAGVVAWRSIIPFERVAEIGLEPACQHLWLGNRRTTISYPLRDGELYNFVGVVPAEEVTPESWSRSGSLDDLRGSFVGACERLTSIVEAVDTAFVTGLYYRDPLPEWGVGRVGLIGDAAHPALPTAGQGAAMGLEDAVVLAECLVRHGADGVAEAFAELADRRRERTGRVLALSRANARMLTFDTPDLARARNGRWRGMRALDPDGLDFWHGLWSYDVERETVRPAEPSRPPAPSPWAGVLTPTDRALGWAGERAAYDRFWAERAPLDADAVVREIAVESVRGLMVGRGAQGPVILHVHGGGFTMGGPRSSAELADSLAGAVGGTAFVPEYRLAPEFPFPAAADDVLAACRWLIGEVGAENVVLGGEEAGAGLALGAAIALRDAGDALPRALHLISPFVDLGLRGDELAAQPGGDGWHSREGLGYASASYLQGVDPDAADASPLNADLRGLPRMLIQVGAREVLAEDARRLAVRATDAEVGVRLTAYDTSVHASLRFAELSEARQAITELAAWIEALPIGQRPGQVPGHQTWRSGAEPTTKR</sequence>
<dbReference type="OrthoDB" id="9782160at2"/>
<dbReference type="PATRIC" id="fig|1097667.3.peg.2302"/>
<feature type="domain" description="FAD-binding" evidence="6">
    <location>
        <begin position="2"/>
        <end position="316"/>
    </location>
</feature>
<dbReference type="SUPFAM" id="SSF51905">
    <property type="entry name" value="FAD/NAD(P)-binding domain"/>
    <property type="match status" value="1"/>
</dbReference>
<dbReference type="Pfam" id="PF07859">
    <property type="entry name" value="Abhydrolase_3"/>
    <property type="match status" value="1"/>
</dbReference>
<dbReference type="InterPro" id="IPR036188">
    <property type="entry name" value="FAD/NAD-bd_sf"/>
</dbReference>
<dbReference type="GO" id="GO:0071949">
    <property type="term" value="F:FAD binding"/>
    <property type="evidence" value="ECO:0007669"/>
    <property type="project" value="InterPro"/>
</dbReference>
<evidence type="ECO:0000256" key="1">
    <source>
        <dbReference type="ARBA" id="ARBA00001974"/>
    </source>
</evidence>
<dbReference type="InterPro" id="IPR013094">
    <property type="entry name" value="AB_hydrolase_3"/>
</dbReference>
<keyword evidence="5" id="KW-0503">Monooxygenase</keyword>
<proteinExistence type="predicted"/>
<dbReference type="Proteomes" id="UP000005143">
    <property type="component" value="Unassembled WGS sequence"/>
</dbReference>
<keyword evidence="3" id="KW-0274">FAD</keyword>
<reference evidence="8 9" key="1">
    <citation type="journal article" date="2013" name="Biodegradation">
        <title>Quantitative proteomic analysis of ibuprofen-degrading Patulibacter sp. strain I11.</title>
        <authorList>
            <person name="Almeida B."/>
            <person name="Kjeldal H."/>
            <person name="Lolas I."/>
            <person name="Knudsen A.D."/>
            <person name="Carvalho G."/>
            <person name="Nielsen K.L."/>
            <person name="Barreto Crespo M.T."/>
            <person name="Stensballe A."/>
            <person name="Nielsen J.L."/>
        </authorList>
    </citation>
    <scope>NUCLEOTIDE SEQUENCE [LARGE SCALE GENOMIC DNA]</scope>
    <source>
        <strain evidence="8 9">I11</strain>
    </source>
</reference>
<dbReference type="Gene3D" id="3.50.50.60">
    <property type="entry name" value="FAD/NAD(P)-binding domain"/>
    <property type="match status" value="1"/>
</dbReference>
<dbReference type="AlphaFoldDB" id="H0E671"/>
<evidence type="ECO:0000259" key="7">
    <source>
        <dbReference type="Pfam" id="PF07859"/>
    </source>
</evidence>
<evidence type="ECO:0000256" key="3">
    <source>
        <dbReference type="ARBA" id="ARBA00022827"/>
    </source>
</evidence>
<dbReference type="PRINTS" id="PR00420">
    <property type="entry name" value="RNGMNOXGNASE"/>
</dbReference>